<name>A0A3B1C2D9_9ZZZZ</name>
<dbReference type="AlphaFoldDB" id="A0A3B1C2D9"/>
<organism evidence="1">
    <name type="scientific">hydrothermal vent metagenome</name>
    <dbReference type="NCBI Taxonomy" id="652676"/>
    <lineage>
        <taxon>unclassified sequences</taxon>
        <taxon>metagenomes</taxon>
        <taxon>ecological metagenomes</taxon>
    </lineage>
</organism>
<evidence type="ECO:0000313" key="1">
    <source>
        <dbReference type="EMBL" id="VAX11077.1"/>
    </source>
</evidence>
<sequence length="108" mass="12097">MIEKEPAIQQEIDNSLAYAVANMKLTKVPIVGAGGGEGVIFIKETQQRIYFTVGRFDIGGGWGARSYKALLVVETQKVLDRWKMGYGNSRQELRLLQVRPTQKAQVEI</sequence>
<reference evidence="1" key="1">
    <citation type="submission" date="2018-06" db="EMBL/GenBank/DDBJ databases">
        <authorList>
            <person name="Zhirakovskaya E."/>
        </authorList>
    </citation>
    <scope>NUCLEOTIDE SEQUENCE</scope>
</reference>
<dbReference type="EMBL" id="UOFY01000062">
    <property type="protein sequence ID" value="VAX11077.1"/>
    <property type="molecule type" value="Genomic_DNA"/>
</dbReference>
<accession>A0A3B1C2D9</accession>
<protein>
    <submittedName>
        <fullName evidence="1">Uncharacterized protein</fullName>
    </submittedName>
</protein>
<proteinExistence type="predicted"/>
<gene>
    <name evidence="1" type="ORF">MNBD_GAMMA25-1473</name>
</gene>